<comment type="similarity">
    <text evidence="1">Belongs to the peptidase C40 family.</text>
</comment>
<dbReference type="Pfam" id="PF00877">
    <property type="entry name" value="NLPC_P60"/>
    <property type="match status" value="1"/>
</dbReference>
<feature type="region of interest" description="Disordered" evidence="5">
    <location>
        <begin position="257"/>
        <end position="317"/>
    </location>
</feature>
<evidence type="ECO:0000256" key="2">
    <source>
        <dbReference type="ARBA" id="ARBA00022670"/>
    </source>
</evidence>
<evidence type="ECO:0000256" key="3">
    <source>
        <dbReference type="ARBA" id="ARBA00022801"/>
    </source>
</evidence>
<protein>
    <recommendedName>
        <fullName evidence="7">NlpC/P60 domain-containing protein</fullName>
    </recommendedName>
</protein>
<organism evidence="8 9">
    <name type="scientific">Leifsonia kafniensis</name>
    <dbReference type="NCBI Taxonomy" id="475957"/>
    <lineage>
        <taxon>Bacteria</taxon>
        <taxon>Bacillati</taxon>
        <taxon>Actinomycetota</taxon>
        <taxon>Actinomycetes</taxon>
        <taxon>Micrococcales</taxon>
        <taxon>Microbacteriaceae</taxon>
        <taxon>Leifsonia</taxon>
    </lineage>
</organism>
<comment type="caution">
    <text evidence="8">The sequence shown here is derived from an EMBL/GenBank/DDBJ whole genome shotgun (WGS) entry which is preliminary data.</text>
</comment>
<proteinExistence type="inferred from homology"/>
<dbReference type="Proteomes" id="UP001501803">
    <property type="component" value="Unassembled WGS sequence"/>
</dbReference>
<keyword evidence="4" id="KW-0788">Thiol protease</keyword>
<reference evidence="9" key="1">
    <citation type="journal article" date="2019" name="Int. J. Syst. Evol. Microbiol.">
        <title>The Global Catalogue of Microorganisms (GCM) 10K type strain sequencing project: providing services to taxonomists for standard genome sequencing and annotation.</title>
        <authorList>
            <consortium name="The Broad Institute Genomics Platform"/>
            <consortium name="The Broad Institute Genome Sequencing Center for Infectious Disease"/>
            <person name="Wu L."/>
            <person name="Ma J."/>
        </authorList>
    </citation>
    <scope>NUCLEOTIDE SEQUENCE [LARGE SCALE GENOMIC DNA]</scope>
    <source>
        <strain evidence="9">JCM 17021</strain>
    </source>
</reference>
<dbReference type="InterPro" id="IPR038765">
    <property type="entry name" value="Papain-like_cys_pep_sf"/>
</dbReference>
<evidence type="ECO:0000313" key="8">
    <source>
        <dbReference type="EMBL" id="GAA3887124.1"/>
    </source>
</evidence>
<keyword evidence="2" id="KW-0645">Protease</keyword>
<feature type="compositionally biased region" description="Pro residues" evidence="5">
    <location>
        <begin position="272"/>
        <end position="317"/>
    </location>
</feature>
<evidence type="ECO:0000256" key="4">
    <source>
        <dbReference type="ARBA" id="ARBA00022807"/>
    </source>
</evidence>
<dbReference type="InterPro" id="IPR000064">
    <property type="entry name" value="NLP_P60_dom"/>
</dbReference>
<keyword evidence="9" id="KW-1185">Reference proteome</keyword>
<feature type="domain" description="NlpC/P60" evidence="7">
    <location>
        <begin position="337"/>
        <end position="463"/>
    </location>
</feature>
<gene>
    <name evidence="8" type="ORF">GCM10022381_31440</name>
</gene>
<dbReference type="PROSITE" id="PS51935">
    <property type="entry name" value="NLPC_P60"/>
    <property type="match status" value="1"/>
</dbReference>
<dbReference type="RefSeq" id="WP_345068422.1">
    <property type="nucleotide sequence ID" value="NZ_BAABCN010000010.1"/>
</dbReference>
<accession>A0ABP7KST8</accession>
<keyword evidence="3" id="KW-0378">Hydrolase</keyword>
<evidence type="ECO:0000256" key="1">
    <source>
        <dbReference type="ARBA" id="ARBA00007074"/>
    </source>
</evidence>
<dbReference type="InterPro" id="IPR051794">
    <property type="entry name" value="PG_Endopeptidase_C40"/>
</dbReference>
<feature type="signal peptide" evidence="6">
    <location>
        <begin position="1"/>
        <end position="28"/>
    </location>
</feature>
<evidence type="ECO:0000313" key="9">
    <source>
        <dbReference type="Proteomes" id="UP001501803"/>
    </source>
</evidence>
<dbReference type="PANTHER" id="PTHR47359">
    <property type="entry name" value="PEPTIDOGLYCAN DL-ENDOPEPTIDASE CWLO"/>
    <property type="match status" value="1"/>
</dbReference>
<dbReference type="SUPFAM" id="SSF54001">
    <property type="entry name" value="Cysteine proteinases"/>
    <property type="match status" value="1"/>
</dbReference>
<evidence type="ECO:0000259" key="7">
    <source>
        <dbReference type="PROSITE" id="PS51935"/>
    </source>
</evidence>
<evidence type="ECO:0000256" key="5">
    <source>
        <dbReference type="SAM" id="MobiDB-lite"/>
    </source>
</evidence>
<dbReference type="PANTHER" id="PTHR47359:SF3">
    <property type="entry name" value="NLP_P60 DOMAIN-CONTAINING PROTEIN-RELATED"/>
    <property type="match status" value="1"/>
</dbReference>
<dbReference type="EMBL" id="BAABCN010000010">
    <property type="protein sequence ID" value="GAA3887124.1"/>
    <property type="molecule type" value="Genomic_DNA"/>
</dbReference>
<evidence type="ECO:0000256" key="6">
    <source>
        <dbReference type="SAM" id="SignalP"/>
    </source>
</evidence>
<sequence length="463" mass="47875">MANNKTRPLSRVKPATLFAAVAVGAVTASIGITAPAAIADPGYPSWDEVAKAKESEASKLAQIEAISGLLDGLRATAEAATKTSLMAAEAYRVTQDKLDAATKREDSLTGQAKAAQAAAETSKMRAGLIAAHLAKSGAQDLSVKLFLNGGSADELLQQLGTASKLSEQSATIYRTAVQDKNEATSLGDQAKAATAERTRLAAESKSTFDTANKAAQASNAAFEAEQKNSNELYEQLALLKDTTAAAERDYRSALEAKAAADALAEAEKDKPGPPPTSPNPSNPTPSNPTPSNPTPSNPTPSNPSPADPTPPVVNPPVVTPPVVTPPVVTPPVGEPNAGAVQTAVAFASAQQGDRYELGGSGPDAWDCSGLTKAAYAAAGIYIGTHSATNQYYEMAAQGKLLPFSQAQVGDLVFWEGSPGDFYHVALYMGSGMILEAPDYGKPVRIHSIWSWGDVAGYVGRPTA</sequence>
<keyword evidence="6" id="KW-0732">Signal</keyword>
<feature type="chain" id="PRO_5047479245" description="NlpC/P60 domain-containing protein" evidence="6">
    <location>
        <begin position="29"/>
        <end position="463"/>
    </location>
</feature>
<name>A0ABP7KST8_9MICO</name>
<dbReference type="Gene3D" id="3.90.1720.10">
    <property type="entry name" value="endopeptidase domain like (from Nostoc punctiforme)"/>
    <property type="match status" value="1"/>
</dbReference>